<organism evidence="1">
    <name type="scientific">Mesocestoides corti</name>
    <name type="common">Flatworm</name>
    <dbReference type="NCBI Taxonomy" id="53468"/>
    <lineage>
        <taxon>Eukaryota</taxon>
        <taxon>Metazoa</taxon>
        <taxon>Spiralia</taxon>
        <taxon>Lophotrochozoa</taxon>
        <taxon>Platyhelminthes</taxon>
        <taxon>Cestoda</taxon>
        <taxon>Eucestoda</taxon>
        <taxon>Cyclophyllidea</taxon>
        <taxon>Mesocestoididae</taxon>
        <taxon>Mesocestoides</taxon>
    </lineage>
</organism>
<dbReference type="WBParaSite" id="MCU_014567-RA">
    <property type="protein sequence ID" value="MCU_014567-RA"/>
    <property type="gene ID" value="MCU_014567"/>
</dbReference>
<evidence type="ECO:0000313" key="1">
    <source>
        <dbReference type="WBParaSite" id="MCU_014567-RA"/>
    </source>
</evidence>
<accession>A0A5K3G1J8</accession>
<protein>
    <submittedName>
        <fullName evidence="1">Uncharacterized protein</fullName>
    </submittedName>
</protein>
<sequence>MLFRVFNFTVEDVTAAEFLCDPSHLAILETQLIFCVTSSAGGSVGDANLPLPATVNLATGQEQQRVSTLCHLTRLCLVRLFSDVHAQARLERNTRKPASQCPLTAPETSELFAGGSCARHFNGTRQMKGKSEAFYRWWSDFFRNQQVTSENESLVDQVINNLAKLGMLSVVEDLMQYLPLSTINVVEQALSAVNTEE</sequence>
<name>A0A5K3G1J8_MESCO</name>
<dbReference type="AlphaFoldDB" id="A0A5K3G1J8"/>
<reference evidence="1" key="1">
    <citation type="submission" date="2019-11" db="UniProtKB">
        <authorList>
            <consortium name="WormBaseParasite"/>
        </authorList>
    </citation>
    <scope>IDENTIFICATION</scope>
</reference>
<proteinExistence type="predicted"/>